<name>A0A6J5P6F4_9CAUD</name>
<dbReference type="PANTHER" id="PTHR34404">
    <property type="entry name" value="REGULATORY PROTEIN, FMDB FAMILY"/>
    <property type="match status" value="1"/>
</dbReference>
<dbReference type="EMBL" id="LR796766">
    <property type="protein sequence ID" value="CAB4164828.1"/>
    <property type="molecule type" value="Genomic_DNA"/>
</dbReference>
<organism evidence="2">
    <name type="scientific">uncultured Caudovirales phage</name>
    <dbReference type="NCBI Taxonomy" id="2100421"/>
    <lineage>
        <taxon>Viruses</taxon>
        <taxon>Duplodnaviria</taxon>
        <taxon>Heunggongvirae</taxon>
        <taxon>Uroviricota</taxon>
        <taxon>Caudoviricetes</taxon>
        <taxon>Peduoviridae</taxon>
        <taxon>Maltschvirus</taxon>
        <taxon>Maltschvirus maltsch</taxon>
    </lineage>
</organism>
<reference evidence="2" key="1">
    <citation type="submission" date="2020-04" db="EMBL/GenBank/DDBJ databases">
        <authorList>
            <person name="Chiriac C."/>
            <person name="Salcher M."/>
            <person name="Ghai R."/>
            <person name="Kavagutti S V."/>
        </authorList>
    </citation>
    <scope>NUCLEOTIDE SEQUENCE</scope>
</reference>
<protein>
    <submittedName>
        <fullName evidence="2">CxxC_CxxC_SSSS, putative regulatory protein, FmdB family</fullName>
    </submittedName>
</protein>
<feature type="domain" description="Putative regulatory protein FmdB zinc ribbon" evidence="1">
    <location>
        <begin position="1"/>
        <end position="42"/>
    </location>
</feature>
<evidence type="ECO:0000259" key="1">
    <source>
        <dbReference type="SMART" id="SM00834"/>
    </source>
</evidence>
<dbReference type="SMART" id="SM00834">
    <property type="entry name" value="CxxC_CXXC_SSSS"/>
    <property type="match status" value="1"/>
</dbReference>
<gene>
    <name evidence="2" type="ORF">UFOVP828_141</name>
</gene>
<sequence>MPIYEYICKKCQTEYVKVRSIRENDPGYDCEKCNVSLVRKYESVASVFNGDGFYSTDKRKK</sequence>
<dbReference type="Pfam" id="PF09723">
    <property type="entry name" value="Zn_ribbon_8"/>
    <property type="match status" value="1"/>
</dbReference>
<evidence type="ECO:0000313" key="2">
    <source>
        <dbReference type="EMBL" id="CAB4164828.1"/>
    </source>
</evidence>
<accession>A0A6J5P6F4</accession>
<dbReference type="NCBIfam" id="TIGR02605">
    <property type="entry name" value="CxxC_CxxC_SSSS"/>
    <property type="match status" value="1"/>
</dbReference>
<dbReference type="InterPro" id="IPR013429">
    <property type="entry name" value="Regulatory_FmdB_Zinc_ribbon"/>
</dbReference>
<proteinExistence type="predicted"/>
<dbReference type="PANTHER" id="PTHR34404:SF2">
    <property type="entry name" value="CONSERVED SERINE RICH PROTEIN"/>
    <property type="match status" value="1"/>
</dbReference>